<dbReference type="AlphaFoldDB" id="A0A9P4YV90"/>
<evidence type="ECO:0000313" key="2">
    <source>
        <dbReference type="EMBL" id="KAF4122424.1"/>
    </source>
</evidence>
<feature type="region of interest" description="Disordered" evidence="1">
    <location>
        <begin position="1"/>
        <end position="37"/>
    </location>
</feature>
<name>A0A9P4YV90_9HYPO</name>
<dbReference type="EMBL" id="JAANYQ010000009">
    <property type="protein sequence ID" value="KAF4122424.1"/>
    <property type="molecule type" value="Genomic_DNA"/>
</dbReference>
<dbReference type="GeneID" id="55973639"/>
<organism evidence="2 3">
    <name type="scientific">Geosmithia morbida</name>
    <dbReference type="NCBI Taxonomy" id="1094350"/>
    <lineage>
        <taxon>Eukaryota</taxon>
        <taxon>Fungi</taxon>
        <taxon>Dikarya</taxon>
        <taxon>Ascomycota</taxon>
        <taxon>Pezizomycotina</taxon>
        <taxon>Sordariomycetes</taxon>
        <taxon>Hypocreomycetidae</taxon>
        <taxon>Hypocreales</taxon>
        <taxon>Bionectriaceae</taxon>
        <taxon>Geosmithia</taxon>
    </lineage>
</organism>
<comment type="caution">
    <text evidence="2">The sequence shown here is derived from an EMBL/GenBank/DDBJ whole genome shotgun (WGS) entry which is preliminary data.</text>
</comment>
<accession>A0A9P4YV90</accession>
<evidence type="ECO:0000313" key="3">
    <source>
        <dbReference type="Proteomes" id="UP000749293"/>
    </source>
</evidence>
<evidence type="ECO:0000256" key="1">
    <source>
        <dbReference type="SAM" id="MobiDB-lite"/>
    </source>
</evidence>
<feature type="compositionally biased region" description="Gly residues" evidence="1">
    <location>
        <begin position="18"/>
        <end position="28"/>
    </location>
</feature>
<dbReference type="Proteomes" id="UP000749293">
    <property type="component" value="Unassembled WGS sequence"/>
</dbReference>
<dbReference type="RefSeq" id="XP_035321076.1">
    <property type="nucleotide sequence ID" value="XM_035469381.1"/>
</dbReference>
<proteinExistence type="predicted"/>
<protein>
    <submittedName>
        <fullName evidence="2">Uncharacterized protein</fullName>
    </submittedName>
</protein>
<gene>
    <name evidence="2" type="ORF">GMORB2_7416</name>
</gene>
<sequence>MTSIGSGSVLGAGSARTGAGGGEGGGQGSMTTGGSIGAGGGGGGGLGGMMRVMLVFTVVMSGSGCWRYTRFLAPGRAHSS</sequence>
<keyword evidence="3" id="KW-1185">Reference proteome</keyword>
<reference evidence="2" key="1">
    <citation type="submission" date="2020-03" db="EMBL/GenBank/DDBJ databases">
        <title>Site-based positive gene gene selection in Geosmithia morbida across the United States reveals a broad range of putative effectors and factors for local host and environmental adapation.</title>
        <authorList>
            <person name="Onufrak A."/>
            <person name="Murdoch R.W."/>
            <person name="Gazis R."/>
            <person name="Huff M."/>
            <person name="Staton M."/>
            <person name="Klingeman W."/>
            <person name="Hadziabdic D."/>
        </authorList>
    </citation>
    <scope>NUCLEOTIDE SEQUENCE</scope>
    <source>
        <strain evidence="2">1262</strain>
    </source>
</reference>